<dbReference type="RefSeq" id="WP_103223032.1">
    <property type="nucleotide sequence ID" value="NZ_PPCN01000005.1"/>
</dbReference>
<evidence type="ECO:0000313" key="2">
    <source>
        <dbReference type="Proteomes" id="UP000236959"/>
    </source>
</evidence>
<evidence type="ECO:0000313" key="1">
    <source>
        <dbReference type="EMBL" id="POF31095.1"/>
    </source>
</evidence>
<reference evidence="1 2" key="1">
    <citation type="submission" date="2018-01" db="EMBL/GenBank/DDBJ databases">
        <title>Genomic Encyclopedia of Archaeal and Bacterial Type Strains, Phase II (KMG-II): from individual species to whole genera.</title>
        <authorList>
            <person name="Goeker M."/>
        </authorList>
    </citation>
    <scope>NUCLEOTIDE SEQUENCE [LARGE SCALE GENOMIC DNA]</scope>
    <source>
        <strain evidence="1 2">DSM 17023</strain>
    </source>
</reference>
<sequence length="65" mass="7175">MGLFDEDVPKKPASGAITVGEDLSTLSETDLADRIQALSDEINRTRQELEQRGNIRNAANSIFQK</sequence>
<dbReference type="OrthoDB" id="7872350at2"/>
<dbReference type="Pfam" id="PF06698">
    <property type="entry name" value="DUF1192"/>
    <property type="match status" value="1"/>
</dbReference>
<accession>A0A2S3UTQ6</accession>
<dbReference type="InterPro" id="IPR009579">
    <property type="entry name" value="DUF1192"/>
</dbReference>
<dbReference type="AlphaFoldDB" id="A0A2S3UTQ6"/>
<dbReference type="Proteomes" id="UP000236959">
    <property type="component" value="Unassembled WGS sequence"/>
</dbReference>
<gene>
    <name evidence="1" type="ORF">CLV41_105275</name>
</gene>
<protein>
    <submittedName>
        <fullName evidence="1">Uncharacterized small protein (DUF1192 family)</fullName>
    </submittedName>
</protein>
<name>A0A2S3UTQ6_9HYPH</name>
<keyword evidence="2" id="KW-1185">Reference proteome</keyword>
<proteinExistence type="predicted"/>
<comment type="caution">
    <text evidence="1">The sequence shown here is derived from an EMBL/GenBank/DDBJ whole genome shotgun (WGS) entry which is preliminary data.</text>
</comment>
<organism evidence="1 2">
    <name type="scientific">Roseibium marinum</name>
    <dbReference type="NCBI Taxonomy" id="281252"/>
    <lineage>
        <taxon>Bacteria</taxon>
        <taxon>Pseudomonadati</taxon>
        <taxon>Pseudomonadota</taxon>
        <taxon>Alphaproteobacteria</taxon>
        <taxon>Hyphomicrobiales</taxon>
        <taxon>Stappiaceae</taxon>
        <taxon>Roseibium</taxon>
    </lineage>
</organism>
<dbReference type="EMBL" id="PPCN01000005">
    <property type="protein sequence ID" value="POF31095.1"/>
    <property type="molecule type" value="Genomic_DNA"/>
</dbReference>